<dbReference type="Proteomes" id="UP000275846">
    <property type="component" value="Unassembled WGS sequence"/>
</dbReference>
<name>A0A183SDE1_SCHSO</name>
<dbReference type="EMBL" id="UYSU01032204">
    <property type="protein sequence ID" value="VDL88624.1"/>
    <property type="molecule type" value="Genomic_DNA"/>
</dbReference>
<protein>
    <submittedName>
        <fullName evidence="3">Pentatricopeptide repeat-containing protein</fullName>
    </submittedName>
</protein>
<evidence type="ECO:0000313" key="3">
    <source>
        <dbReference type="WBParaSite" id="SSLN_0000230901-mRNA-1"/>
    </source>
</evidence>
<dbReference type="AlphaFoldDB" id="A0A183SDE1"/>
<dbReference type="WBParaSite" id="SSLN_0000230901-mRNA-1">
    <property type="protein sequence ID" value="SSLN_0000230901-mRNA-1"/>
    <property type="gene ID" value="SSLN_0000230901"/>
</dbReference>
<organism evidence="3">
    <name type="scientific">Schistocephalus solidus</name>
    <name type="common">Tapeworm</name>
    <dbReference type="NCBI Taxonomy" id="70667"/>
    <lineage>
        <taxon>Eukaryota</taxon>
        <taxon>Metazoa</taxon>
        <taxon>Spiralia</taxon>
        <taxon>Lophotrochozoa</taxon>
        <taxon>Platyhelminthes</taxon>
        <taxon>Cestoda</taxon>
        <taxon>Eucestoda</taxon>
        <taxon>Diphyllobothriidea</taxon>
        <taxon>Diphyllobothriidae</taxon>
        <taxon>Schistocephalus</taxon>
    </lineage>
</organism>
<reference evidence="1 2" key="2">
    <citation type="submission" date="2018-11" db="EMBL/GenBank/DDBJ databases">
        <authorList>
            <consortium name="Pathogen Informatics"/>
        </authorList>
    </citation>
    <scope>NUCLEOTIDE SEQUENCE [LARGE SCALE GENOMIC DNA]</scope>
    <source>
        <strain evidence="1 2">NST_G2</strain>
    </source>
</reference>
<sequence>MVVLRVDFYSLASASRSTAAPQRHQDVPKSNTVLLKNGTRNFIKAVSRTVTMHNPVNLFDKSTTIDLTTYLTAQRVCAKSKLRYSQLLITLLQGNEAHSEKVHEATENTKPPLLKVPGVDLLGNDTSKHSILNY</sequence>
<gene>
    <name evidence="1" type="ORF">SSLN_LOCUS2239</name>
</gene>
<reference evidence="3" key="1">
    <citation type="submission" date="2016-06" db="UniProtKB">
        <authorList>
            <consortium name="WormBaseParasite"/>
        </authorList>
    </citation>
    <scope>IDENTIFICATION</scope>
</reference>
<keyword evidence="2" id="KW-1185">Reference proteome</keyword>
<accession>A0A183SDE1</accession>
<proteinExistence type="predicted"/>
<evidence type="ECO:0000313" key="2">
    <source>
        <dbReference type="Proteomes" id="UP000275846"/>
    </source>
</evidence>
<evidence type="ECO:0000313" key="1">
    <source>
        <dbReference type="EMBL" id="VDL88624.1"/>
    </source>
</evidence>